<feature type="transmembrane region" description="Helical" evidence="1">
    <location>
        <begin position="9"/>
        <end position="34"/>
    </location>
</feature>
<feature type="transmembrane region" description="Helical" evidence="1">
    <location>
        <begin position="184"/>
        <end position="200"/>
    </location>
</feature>
<evidence type="ECO:0000313" key="3">
    <source>
        <dbReference type="EMBL" id="MBK9719900.1"/>
    </source>
</evidence>
<dbReference type="Proteomes" id="UP000808349">
    <property type="component" value="Unassembled WGS sequence"/>
</dbReference>
<feature type="transmembrane region" description="Helical" evidence="1">
    <location>
        <begin position="259"/>
        <end position="279"/>
    </location>
</feature>
<gene>
    <name evidence="3" type="ORF">IPO85_20755</name>
</gene>
<dbReference type="EMBL" id="JADKFW010000021">
    <property type="protein sequence ID" value="MBK9719900.1"/>
    <property type="molecule type" value="Genomic_DNA"/>
</dbReference>
<feature type="transmembrane region" description="Helical" evidence="1">
    <location>
        <begin position="54"/>
        <end position="75"/>
    </location>
</feature>
<accession>A0A9D7SE26</accession>
<keyword evidence="1" id="KW-0812">Transmembrane</keyword>
<keyword evidence="3" id="KW-0645">Protease</keyword>
<sequence>MNKSTLYQLILLLLFFLTGLVAFNLLLFVVALFHGHSFEQLMSHPDLLIKSFKGQQLLVIQLLSHVFSLILPAFLMTRFVPEIRNQLTTGPIRTQLLWQCILFFICLLPLVSWSAQLNQMIPLPEWMTKTESQLSDLIKDMLAMNSIGDFILALITIAIIPAISEEWIFRGIIQKMALNISPRKIYGIVLTAIIFSSFHMQFEGFLPRFFLGLGLGYVYYITGHLFYSMFLHFLFNGANVLMVYINGPETLDQLDHVPNSPLLLISGLISLFISLYLGYKMYTQKAIVNA</sequence>
<feature type="transmembrane region" description="Helical" evidence="1">
    <location>
        <begin position="142"/>
        <end position="163"/>
    </location>
</feature>
<dbReference type="AlphaFoldDB" id="A0A9D7SE26"/>
<dbReference type="InterPro" id="IPR003675">
    <property type="entry name" value="Rce1/LyrA-like_dom"/>
</dbReference>
<organism evidence="3 4">
    <name type="scientific">Candidatus Defluviibacterium haderslevense</name>
    <dbReference type="NCBI Taxonomy" id="2981993"/>
    <lineage>
        <taxon>Bacteria</taxon>
        <taxon>Pseudomonadati</taxon>
        <taxon>Bacteroidota</taxon>
        <taxon>Saprospiria</taxon>
        <taxon>Saprospirales</taxon>
        <taxon>Saprospiraceae</taxon>
        <taxon>Candidatus Defluviibacterium</taxon>
    </lineage>
</organism>
<feature type="transmembrane region" description="Helical" evidence="1">
    <location>
        <begin position="229"/>
        <end position="247"/>
    </location>
</feature>
<comment type="caution">
    <text evidence="3">The sequence shown here is derived from an EMBL/GenBank/DDBJ whole genome shotgun (WGS) entry which is preliminary data.</text>
</comment>
<dbReference type="PANTHER" id="PTHR36435:SF1">
    <property type="entry name" value="CAAX AMINO TERMINAL PROTEASE FAMILY PROTEIN"/>
    <property type="match status" value="1"/>
</dbReference>
<reference evidence="3 4" key="1">
    <citation type="submission" date="2020-10" db="EMBL/GenBank/DDBJ databases">
        <title>Connecting structure to function with the recovery of over 1000 high-quality activated sludge metagenome-assembled genomes encoding full-length rRNA genes using long-read sequencing.</title>
        <authorList>
            <person name="Singleton C.M."/>
            <person name="Petriglieri F."/>
            <person name="Kristensen J.M."/>
            <person name="Kirkegaard R.H."/>
            <person name="Michaelsen T.Y."/>
            <person name="Andersen M.H."/>
            <person name="Karst S.M."/>
            <person name="Dueholm M.S."/>
            <person name="Nielsen P.H."/>
            <person name="Albertsen M."/>
        </authorList>
    </citation>
    <scope>NUCLEOTIDE SEQUENCE [LARGE SCALE GENOMIC DNA]</scope>
    <source>
        <strain evidence="3">Ribe_18-Q3-R11-54_BAT3C.373</strain>
    </source>
</reference>
<dbReference type="GO" id="GO:0004175">
    <property type="term" value="F:endopeptidase activity"/>
    <property type="evidence" value="ECO:0007669"/>
    <property type="project" value="UniProtKB-ARBA"/>
</dbReference>
<evidence type="ECO:0000256" key="1">
    <source>
        <dbReference type="SAM" id="Phobius"/>
    </source>
</evidence>
<name>A0A9D7SE26_9BACT</name>
<evidence type="ECO:0000313" key="4">
    <source>
        <dbReference type="Proteomes" id="UP000808349"/>
    </source>
</evidence>
<keyword evidence="3" id="KW-0378">Hydrolase</keyword>
<dbReference type="InterPro" id="IPR052710">
    <property type="entry name" value="CAAX_protease"/>
</dbReference>
<feature type="domain" description="CAAX prenyl protease 2/Lysostaphin resistance protein A-like" evidence="2">
    <location>
        <begin position="150"/>
        <end position="237"/>
    </location>
</feature>
<feature type="transmembrane region" description="Helical" evidence="1">
    <location>
        <begin position="96"/>
        <end position="115"/>
    </location>
</feature>
<evidence type="ECO:0000259" key="2">
    <source>
        <dbReference type="Pfam" id="PF02517"/>
    </source>
</evidence>
<dbReference type="PANTHER" id="PTHR36435">
    <property type="entry name" value="SLR1288 PROTEIN"/>
    <property type="match status" value="1"/>
</dbReference>
<keyword evidence="1" id="KW-1133">Transmembrane helix</keyword>
<dbReference type="GO" id="GO:0080120">
    <property type="term" value="P:CAAX-box protein maturation"/>
    <property type="evidence" value="ECO:0007669"/>
    <property type="project" value="UniProtKB-ARBA"/>
</dbReference>
<proteinExistence type="predicted"/>
<keyword evidence="1" id="KW-0472">Membrane</keyword>
<dbReference type="GO" id="GO:0008237">
    <property type="term" value="F:metallopeptidase activity"/>
    <property type="evidence" value="ECO:0007669"/>
    <property type="project" value="UniProtKB-KW"/>
</dbReference>
<dbReference type="Pfam" id="PF02517">
    <property type="entry name" value="Rce1-like"/>
    <property type="match status" value="1"/>
</dbReference>
<feature type="transmembrane region" description="Helical" evidence="1">
    <location>
        <begin position="206"/>
        <end position="222"/>
    </location>
</feature>
<protein>
    <submittedName>
        <fullName evidence="3">CPBP family intramembrane metalloprotease</fullName>
    </submittedName>
</protein>
<keyword evidence="3" id="KW-0482">Metalloprotease</keyword>